<comment type="caution">
    <text evidence="2">The sequence shown here is derived from an EMBL/GenBank/DDBJ whole genome shotgun (WGS) entry which is preliminary data.</text>
</comment>
<proteinExistence type="predicted"/>
<name>A0AAV3Z840_9GAST</name>
<organism evidence="2 3">
    <name type="scientific">Plakobranchus ocellatus</name>
    <dbReference type="NCBI Taxonomy" id="259542"/>
    <lineage>
        <taxon>Eukaryota</taxon>
        <taxon>Metazoa</taxon>
        <taxon>Spiralia</taxon>
        <taxon>Lophotrochozoa</taxon>
        <taxon>Mollusca</taxon>
        <taxon>Gastropoda</taxon>
        <taxon>Heterobranchia</taxon>
        <taxon>Euthyneura</taxon>
        <taxon>Panpulmonata</taxon>
        <taxon>Sacoglossa</taxon>
        <taxon>Placobranchoidea</taxon>
        <taxon>Plakobranchidae</taxon>
        <taxon>Plakobranchus</taxon>
    </lineage>
</organism>
<dbReference type="EMBL" id="BLXT01002056">
    <property type="protein sequence ID" value="GFN90573.1"/>
    <property type="molecule type" value="Genomic_DNA"/>
</dbReference>
<feature type="region of interest" description="Disordered" evidence="1">
    <location>
        <begin position="1"/>
        <end position="45"/>
    </location>
</feature>
<evidence type="ECO:0000313" key="2">
    <source>
        <dbReference type="EMBL" id="GFN90573.1"/>
    </source>
</evidence>
<evidence type="ECO:0000256" key="1">
    <source>
        <dbReference type="SAM" id="MobiDB-lite"/>
    </source>
</evidence>
<evidence type="ECO:0000313" key="3">
    <source>
        <dbReference type="Proteomes" id="UP000735302"/>
    </source>
</evidence>
<accession>A0AAV3Z840</accession>
<sequence length="80" mass="8475">MYTFSTKLGDVSGTVDTESGLRSAGTLLSPARAPPPAPWPDGGPEVLRSPCCGLATYKKKQTDKTQYLPLNIPLNTPLSV</sequence>
<dbReference type="Proteomes" id="UP000735302">
    <property type="component" value="Unassembled WGS sequence"/>
</dbReference>
<dbReference type="AlphaFoldDB" id="A0AAV3Z840"/>
<feature type="compositionally biased region" description="Pro residues" evidence="1">
    <location>
        <begin position="32"/>
        <end position="41"/>
    </location>
</feature>
<reference evidence="2 3" key="1">
    <citation type="journal article" date="2021" name="Elife">
        <title>Chloroplast acquisition without the gene transfer in kleptoplastic sea slugs, Plakobranchus ocellatus.</title>
        <authorList>
            <person name="Maeda T."/>
            <person name="Takahashi S."/>
            <person name="Yoshida T."/>
            <person name="Shimamura S."/>
            <person name="Takaki Y."/>
            <person name="Nagai Y."/>
            <person name="Toyoda A."/>
            <person name="Suzuki Y."/>
            <person name="Arimoto A."/>
            <person name="Ishii H."/>
            <person name="Satoh N."/>
            <person name="Nishiyama T."/>
            <person name="Hasebe M."/>
            <person name="Maruyama T."/>
            <person name="Minagawa J."/>
            <person name="Obokata J."/>
            <person name="Shigenobu S."/>
        </authorList>
    </citation>
    <scope>NUCLEOTIDE SEQUENCE [LARGE SCALE GENOMIC DNA]</scope>
</reference>
<gene>
    <name evidence="2" type="ORF">PoB_001707900</name>
</gene>
<keyword evidence="3" id="KW-1185">Reference proteome</keyword>
<protein>
    <submittedName>
        <fullName evidence="2">Uncharacterized protein</fullName>
    </submittedName>
</protein>